<name>A0A8J1Y413_OWEFU</name>
<dbReference type="EMBL" id="CAIIXF020000006">
    <property type="protein sequence ID" value="CAH1785689.1"/>
    <property type="molecule type" value="Genomic_DNA"/>
</dbReference>
<dbReference type="AlphaFoldDB" id="A0A8J1Y413"/>
<evidence type="ECO:0000313" key="3">
    <source>
        <dbReference type="EMBL" id="CAH1785689.1"/>
    </source>
</evidence>
<protein>
    <submittedName>
        <fullName evidence="3">Uncharacterized protein</fullName>
    </submittedName>
</protein>
<proteinExistence type="inferred from homology"/>
<dbReference type="PANTHER" id="PTHR11783">
    <property type="entry name" value="SULFOTRANSFERASE SULT"/>
    <property type="match status" value="1"/>
</dbReference>
<dbReference type="GO" id="GO:0008146">
    <property type="term" value="F:sulfotransferase activity"/>
    <property type="evidence" value="ECO:0007669"/>
    <property type="project" value="InterPro"/>
</dbReference>
<dbReference type="SUPFAM" id="SSF52540">
    <property type="entry name" value="P-loop containing nucleoside triphosphate hydrolases"/>
    <property type="match status" value="1"/>
</dbReference>
<dbReference type="InterPro" id="IPR000863">
    <property type="entry name" value="Sulfotransferase_dom"/>
</dbReference>
<sequence>MAEPMSLSGWGGVRPEFKSEGQFEIIDGTCFSKDMTNVEAVRGMKTYDKMRDDDVIISSYPRSGTHWSIALVDLVMHGGDIETVKERHIHERSIWMDVPMTVFRGETDLSMKAIEETPNPMIVAESAPSPRLLSTHLPYNFMPESVKQGKCKVVAILRNPKSVLVSNHLLHAVPELFDVVPTLDNSIDAMLADTQDQMVYGSWYNHVSRWWLNRDKANIHCILYEDMKMNMGDVIKGLARFLNKSIPNERIEKMAEHLQFDKMLKNPKTGKAFEKLQVDSLEATGQDLDALKTSHMRKGTIDDWKTKLTVAQNERIDAHLGPKLKNIGLKFPSI</sequence>
<organism evidence="3 4">
    <name type="scientific">Owenia fusiformis</name>
    <name type="common">Polychaete worm</name>
    <dbReference type="NCBI Taxonomy" id="6347"/>
    <lineage>
        <taxon>Eukaryota</taxon>
        <taxon>Metazoa</taxon>
        <taxon>Spiralia</taxon>
        <taxon>Lophotrochozoa</taxon>
        <taxon>Annelida</taxon>
        <taxon>Polychaeta</taxon>
        <taxon>Sedentaria</taxon>
        <taxon>Canalipalpata</taxon>
        <taxon>Sabellida</taxon>
        <taxon>Oweniida</taxon>
        <taxon>Oweniidae</taxon>
        <taxon>Owenia</taxon>
    </lineage>
</organism>
<dbReference type="Gene3D" id="3.40.50.300">
    <property type="entry name" value="P-loop containing nucleotide triphosphate hydrolases"/>
    <property type="match status" value="1"/>
</dbReference>
<dbReference type="InterPro" id="IPR027417">
    <property type="entry name" value="P-loop_NTPase"/>
</dbReference>
<keyword evidence="2" id="KW-0808">Transferase</keyword>
<reference evidence="3" key="1">
    <citation type="submission" date="2022-03" db="EMBL/GenBank/DDBJ databases">
        <authorList>
            <person name="Martin C."/>
        </authorList>
    </citation>
    <scope>NUCLEOTIDE SEQUENCE</scope>
</reference>
<evidence type="ECO:0000313" key="4">
    <source>
        <dbReference type="Proteomes" id="UP000749559"/>
    </source>
</evidence>
<accession>A0A8J1Y413</accession>
<keyword evidence="4" id="KW-1185">Reference proteome</keyword>
<dbReference type="OrthoDB" id="205623at2759"/>
<gene>
    <name evidence="3" type="ORF">OFUS_LOCUS11709</name>
</gene>
<evidence type="ECO:0000256" key="2">
    <source>
        <dbReference type="ARBA" id="ARBA00022679"/>
    </source>
</evidence>
<dbReference type="Pfam" id="PF00685">
    <property type="entry name" value="Sulfotransfer_1"/>
    <property type="match status" value="1"/>
</dbReference>
<dbReference type="Proteomes" id="UP000749559">
    <property type="component" value="Unassembled WGS sequence"/>
</dbReference>
<evidence type="ECO:0000256" key="1">
    <source>
        <dbReference type="ARBA" id="ARBA00005771"/>
    </source>
</evidence>
<comment type="caution">
    <text evidence="3">The sequence shown here is derived from an EMBL/GenBank/DDBJ whole genome shotgun (WGS) entry which is preliminary data.</text>
</comment>
<comment type="similarity">
    <text evidence="1">Belongs to the sulfotransferase 1 family.</text>
</comment>